<name>A0A1I0DWP6_9FIRM</name>
<dbReference type="STRING" id="460384.SAMN05216313_105119"/>
<dbReference type="PANTHER" id="PTHR18964">
    <property type="entry name" value="ROK (REPRESSOR, ORF, KINASE) FAMILY"/>
    <property type="match status" value="1"/>
</dbReference>
<evidence type="ECO:0000313" key="2">
    <source>
        <dbReference type="EMBL" id="SET37074.1"/>
    </source>
</evidence>
<dbReference type="PANTHER" id="PTHR18964:SF149">
    <property type="entry name" value="BIFUNCTIONAL UDP-N-ACETYLGLUCOSAMINE 2-EPIMERASE_N-ACETYLMANNOSAMINE KINASE"/>
    <property type="match status" value="1"/>
</dbReference>
<dbReference type="InterPro" id="IPR000600">
    <property type="entry name" value="ROK"/>
</dbReference>
<keyword evidence="3" id="KW-1185">Reference proteome</keyword>
<dbReference type="PROSITE" id="PS01125">
    <property type="entry name" value="ROK"/>
    <property type="match status" value="1"/>
</dbReference>
<dbReference type="EMBL" id="FOIM01000005">
    <property type="protein sequence ID" value="SET37074.1"/>
    <property type="molecule type" value="Genomic_DNA"/>
</dbReference>
<proteinExistence type="inferred from homology"/>
<dbReference type="SUPFAM" id="SSF53067">
    <property type="entry name" value="Actin-like ATPase domain"/>
    <property type="match status" value="1"/>
</dbReference>
<evidence type="ECO:0000313" key="3">
    <source>
        <dbReference type="Proteomes" id="UP000198508"/>
    </source>
</evidence>
<dbReference type="RefSeq" id="WP_092361722.1">
    <property type="nucleotide sequence ID" value="NZ_DAINWJ010000022.1"/>
</dbReference>
<dbReference type="InterPro" id="IPR049874">
    <property type="entry name" value="ROK_cs"/>
</dbReference>
<dbReference type="InterPro" id="IPR043129">
    <property type="entry name" value="ATPase_NBD"/>
</dbReference>
<sequence>MEYYIGIDLGGTNIAAALVDGQGKILGRANLATGAGRPAAEIAADMAHAGRRAAEQAGVPIEQVSAVGMGVPGTANQKEGVLEFANNLGFLHEPIVEMMAGCFPGKQIWFDNDANAAAWGEYLAGGGRGADSMIAVTLGTGVGGGIILGGKLWNGVNYGAGELGHMVIDQNGPECNCGRRGCFEALASATALIRQTREAMDNAPKSLMWELCGGDKRMADGKTVFEAAGRGDRTAAMVVERYISYLAVGITNLVNLFQPEIICIGGGVSLAGAALLEPLKQIVAAGDYARDSSVRTEIRLAELGNDAGLIGAALLGRR</sequence>
<dbReference type="Proteomes" id="UP000198508">
    <property type="component" value="Unassembled WGS sequence"/>
</dbReference>
<dbReference type="Pfam" id="PF00480">
    <property type="entry name" value="ROK"/>
    <property type="match status" value="1"/>
</dbReference>
<protein>
    <submittedName>
        <fullName evidence="2">Glucokinase</fullName>
    </submittedName>
</protein>
<dbReference type="GO" id="GO:0016301">
    <property type="term" value="F:kinase activity"/>
    <property type="evidence" value="ECO:0007669"/>
    <property type="project" value="UniProtKB-KW"/>
</dbReference>
<comment type="similarity">
    <text evidence="1">Belongs to the ROK (NagC/XylR) family.</text>
</comment>
<keyword evidence="2" id="KW-0808">Transferase</keyword>
<evidence type="ECO:0000256" key="1">
    <source>
        <dbReference type="ARBA" id="ARBA00006479"/>
    </source>
</evidence>
<dbReference type="Gene3D" id="3.30.420.40">
    <property type="match status" value="2"/>
</dbReference>
<dbReference type="AlphaFoldDB" id="A0A1I0DWP6"/>
<reference evidence="3" key="1">
    <citation type="submission" date="2016-10" db="EMBL/GenBank/DDBJ databases">
        <authorList>
            <person name="Varghese N."/>
            <person name="Submissions S."/>
        </authorList>
    </citation>
    <scope>NUCLEOTIDE SEQUENCE [LARGE SCALE GENOMIC DNA]</scope>
    <source>
        <strain evidence="3">NLAE-zl-G277</strain>
    </source>
</reference>
<dbReference type="GeneID" id="93276461"/>
<gene>
    <name evidence="2" type="ORF">SAMN05216313_105119</name>
</gene>
<organism evidence="2 3">
    <name type="scientific">Enterocloster lavalensis</name>
    <dbReference type="NCBI Taxonomy" id="460384"/>
    <lineage>
        <taxon>Bacteria</taxon>
        <taxon>Bacillati</taxon>
        <taxon>Bacillota</taxon>
        <taxon>Clostridia</taxon>
        <taxon>Lachnospirales</taxon>
        <taxon>Lachnospiraceae</taxon>
        <taxon>Enterocloster</taxon>
    </lineage>
</organism>
<keyword evidence="2" id="KW-0418">Kinase</keyword>
<accession>A0A1I0DWP6</accession>